<accession>Q4N7A3</accession>
<feature type="compositionally biased region" description="Acidic residues" evidence="1">
    <location>
        <begin position="192"/>
        <end position="203"/>
    </location>
</feature>
<gene>
    <name evidence="2" type="ordered locus">TP01_0917</name>
</gene>
<feature type="region of interest" description="Disordered" evidence="1">
    <location>
        <begin position="247"/>
        <end position="285"/>
    </location>
</feature>
<dbReference type="eggNOG" id="ENOG502TN3Y">
    <property type="taxonomic scope" value="Eukaryota"/>
</dbReference>
<comment type="caution">
    <text evidence="2">The sequence shown here is derived from an EMBL/GenBank/DDBJ whole genome shotgun (WGS) entry which is preliminary data.</text>
</comment>
<evidence type="ECO:0000313" key="2">
    <source>
        <dbReference type="EMBL" id="EAN34155.1"/>
    </source>
</evidence>
<keyword evidence="3" id="KW-1185">Reference proteome</keyword>
<reference evidence="2 3" key="1">
    <citation type="journal article" date="2005" name="Science">
        <title>Genome sequence of Theileria parva, a bovine pathogen that transforms lymphocytes.</title>
        <authorList>
            <person name="Gardner M.J."/>
            <person name="Bishop R."/>
            <person name="Shah T."/>
            <person name="de Villiers E.P."/>
            <person name="Carlton J.M."/>
            <person name="Hall N."/>
            <person name="Ren Q."/>
            <person name="Paulsen I.T."/>
            <person name="Pain A."/>
            <person name="Berriman M."/>
            <person name="Wilson R.J.M."/>
            <person name="Sato S."/>
            <person name="Ralph S.A."/>
            <person name="Mann D.J."/>
            <person name="Xiong Z."/>
            <person name="Shallom S.J."/>
            <person name="Weidman J."/>
            <person name="Jiang L."/>
            <person name="Lynn J."/>
            <person name="Weaver B."/>
            <person name="Shoaibi A."/>
            <person name="Domingo A.R."/>
            <person name="Wasawo D."/>
            <person name="Crabtree J."/>
            <person name="Wortman J.R."/>
            <person name="Haas B."/>
            <person name="Angiuoli S.V."/>
            <person name="Creasy T.H."/>
            <person name="Lu C."/>
            <person name="Suh B."/>
            <person name="Silva J.C."/>
            <person name="Utterback T.R."/>
            <person name="Feldblyum T.V."/>
            <person name="Pertea M."/>
            <person name="Allen J."/>
            <person name="Nierman W.C."/>
            <person name="Taracha E.L.N."/>
            <person name="Salzberg S.L."/>
            <person name="White O.R."/>
            <person name="Fitzhugh H.A."/>
            <person name="Morzaria S."/>
            <person name="Venter J.C."/>
            <person name="Fraser C.M."/>
            <person name="Nene V."/>
        </authorList>
    </citation>
    <scope>NUCLEOTIDE SEQUENCE [LARGE SCALE GENOMIC DNA]</scope>
    <source>
        <strain evidence="2 3">Muguga</strain>
    </source>
</reference>
<dbReference type="OMA" id="FQINWFN"/>
<dbReference type="AlphaFoldDB" id="Q4N7A3"/>
<feature type="region of interest" description="Disordered" evidence="1">
    <location>
        <begin position="1"/>
        <end position="61"/>
    </location>
</feature>
<evidence type="ECO:0000313" key="3">
    <source>
        <dbReference type="Proteomes" id="UP000001949"/>
    </source>
</evidence>
<dbReference type="Proteomes" id="UP000001949">
    <property type="component" value="Unassembled WGS sequence"/>
</dbReference>
<feature type="compositionally biased region" description="Basic residues" evidence="1">
    <location>
        <begin position="47"/>
        <end position="60"/>
    </location>
</feature>
<feature type="compositionally biased region" description="Polar residues" evidence="1">
    <location>
        <begin position="1"/>
        <end position="13"/>
    </location>
</feature>
<dbReference type="GeneID" id="3502682"/>
<dbReference type="EMBL" id="AAGK01000001">
    <property type="protein sequence ID" value="EAN34155.1"/>
    <property type="molecule type" value="Genomic_DNA"/>
</dbReference>
<evidence type="ECO:0000256" key="1">
    <source>
        <dbReference type="SAM" id="MobiDB-lite"/>
    </source>
</evidence>
<proteinExistence type="predicted"/>
<feature type="compositionally biased region" description="Basic and acidic residues" evidence="1">
    <location>
        <begin position="16"/>
        <end position="37"/>
    </location>
</feature>
<feature type="compositionally biased region" description="Low complexity" evidence="1">
    <location>
        <begin position="252"/>
        <end position="264"/>
    </location>
</feature>
<name>Q4N7A3_THEPA</name>
<dbReference type="KEGG" id="tpv:TP01_0917"/>
<protein>
    <submittedName>
        <fullName evidence="2">Uncharacterized protein</fullName>
    </submittedName>
</protein>
<dbReference type="InParanoid" id="Q4N7A3"/>
<feature type="region of interest" description="Disordered" evidence="1">
    <location>
        <begin position="187"/>
        <end position="208"/>
    </location>
</feature>
<organism evidence="2 3">
    <name type="scientific">Theileria parva</name>
    <name type="common">East coast fever infection agent</name>
    <dbReference type="NCBI Taxonomy" id="5875"/>
    <lineage>
        <taxon>Eukaryota</taxon>
        <taxon>Sar</taxon>
        <taxon>Alveolata</taxon>
        <taxon>Apicomplexa</taxon>
        <taxon>Aconoidasida</taxon>
        <taxon>Piroplasmida</taxon>
        <taxon>Theileriidae</taxon>
        <taxon>Theileria</taxon>
    </lineage>
</organism>
<dbReference type="RefSeq" id="XP_766438.1">
    <property type="nucleotide sequence ID" value="XM_761345.1"/>
</dbReference>
<dbReference type="VEuPathDB" id="PiroplasmaDB:TpMuguga_01g00917"/>
<sequence length="405" mass="45561">MGFLSKNDNSSVKSDGPIKIDKLFPDENNKNKDDKRNLSRASSGKIKNGRNKRKRRRIKGSNKTIRRDVTVLIEELKGEIHPKSELESLDSLDTLSDLDASQSFELSRNDFDHSLSLNTKKELDEIYEAIDELNKLCIEPIKVKLKKDYVKIKKSNKDPENSVNDKVEVAEDLRYSADINIVLSSRKRGETDADADVDTEENTSNDFSLIVEPASDESISGDNSGSALIAPSNNLNLQISHFSSDSVRTLDNSDNTDSNNKKGNITGEDDPSNPDTTGRSGDNLEKNSPFYSRTLFYRFHEPSFYYDYYYNSFVPNHSNLEYTKCPSPSSLGFDSVNSLNNSLNAPSEIIIKPPVSIGKSISFRSNVCKSVLAKDRFISDTVFQINWFNLSRRRKSKSFLPCCIA</sequence>